<sequence>MQVKDLRDPVTAAKADWLPGTNWIGFTPSDGSVKARERCRATINRQINNGYVIEYVTQKFDTPNPGFESDPRYLAEKAAHSKIAGKFLAIHRLRPSPRPLREILGDTEFEQLQDMWAEGGKRYRWSVAFPIIESFAILPPRPAKEVLSKDAAIRLFAHPSGTLRPLNDDERAQIATLEIEPRIASNAWIGVDDEIAMASRSDIKPQTQRLINADLAFAALEGVTEEKKAVLKKRAAWIADKFVRARIRAGRLICDSCGFDPSKKIAGTKVTARSLLDVHHLNPLDEGVRYTSEADFCLVCPSCHRFMHRLASTLSDPNEKAKALRP</sequence>
<reference evidence="1 2" key="1">
    <citation type="submission" date="2019-07" db="EMBL/GenBank/DDBJ databases">
        <title>Ln-dependent methylotrophs.</title>
        <authorList>
            <person name="Tani A."/>
        </authorList>
    </citation>
    <scope>NUCLEOTIDE SEQUENCE [LARGE SCALE GENOMIC DNA]</scope>
    <source>
        <strain evidence="1 2">SM89A</strain>
    </source>
</reference>
<protein>
    <recommendedName>
        <fullName evidence="3">HNH domain-containing protein</fullName>
    </recommendedName>
</protein>
<evidence type="ECO:0000313" key="2">
    <source>
        <dbReference type="Proteomes" id="UP000316781"/>
    </source>
</evidence>
<dbReference type="EMBL" id="VJMF01000064">
    <property type="protein sequence ID" value="TRL30828.1"/>
    <property type="molecule type" value="Genomic_DNA"/>
</dbReference>
<evidence type="ECO:0008006" key="3">
    <source>
        <dbReference type="Google" id="ProtNLM"/>
    </source>
</evidence>
<dbReference type="AlphaFoldDB" id="A0A549SMH1"/>
<gene>
    <name evidence="1" type="ORF">FM996_15310</name>
</gene>
<comment type="caution">
    <text evidence="1">The sequence shown here is derived from an EMBL/GenBank/DDBJ whole genome shotgun (WGS) entry which is preliminary data.</text>
</comment>
<name>A0A549SMH1_METSR</name>
<proteinExistence type="predicted"/>
<organism evidence="1 2">
    <name type="scientific">Methylosinus sporium</name>
    <dbReference type="NCBI Taxonomy" id="428"/>
    <lineage>
        <taxon>Bacteria</taxon>
        <taxon>Pseudomonadati</taxon>
        <taxon>Pseudomonadota</taxon>
        <taxon>Alphaproteobacteria</taxon>
        <taxon>Hyphomicrobiales</taxon>
        <taxon>Methylocystaceae</taxon>
        <taxon>Methylosinus</taxon>
    </lineage>
</organism>
<dbReference type="RefSeq" id="WP_142863736.1">
    <property type="nucleotide sequence ID" value="NZ_VJMF01000064.1"/>
</dbReference>
<evidence type="ECO:0000313" key="1">
    <source>
        <dbReference type="EMBL" id="TRL30828.1"/>
    </source>
</evidence>
<accession>A0A549SMH1</accession>
<dbReference type="Proteomes" id="UP000316781">
    <property type="component" value="Unassembled WGS sequence"/>
</dbReference>